<keyword evidence="3" id="KW-1185">Reference proteome</keyword>
<name>A0A0N5CTM8_THECL</name>
<dbReference type="AlphaFoldDB" id="A0A0N5CTM8"/>
<dbReference type="Proteomes" id="UP000276776">
    <property type="component" value="Unassembled WGS sequence"/>
</dbReference>
<evidence type="ECO:0000256" key="1">
    <source>
        <dbReference type="SAM" id="Phobius"/>
    </source>
</evidence>
<dbReference type="Gene3D" id="1.20.210.10">
    <property type="entry name" value="Cytochrome c oxidase-like, subunit I domain"/>
    <property type="match status" value="1"/>
</dbReference>
<dbReference type="SUPFAM" id="SSF81442">
    <property type="entry name" value="Cytochrome c oxidase subunit I-like"/>
    <property type="match status" value="1"/>
</dbReference>
<dbReference type="InterPro" id="IPR036927">
    <property type="entry name" value="Cyt_c_oxase-like_su1_sf"/>
</dbReference>
<evidence type="ECO:0000313" key="2">
    <source>
        <dbReference type="EMBL" id="VDN00158.1"/>
    </source>
</evidence>
<dbReference type="STRING" id="103827.A0A0N5CTM8"/>
<organism evidence="4">
    <name type="scientific">Thelazia callipaeda</name>
    <name type="common">Oriental eyeworm</name>
    <name type="synonym">Parasitic nematode</name>
    <dbReference type="NCBI Taxonomy" id="103827"/>
    <lineage>
        <taxon>Eukaryota</taxon>
        <taxon>Metazoa</taxon>
        <taxon>Ecdysozoa</taxon>
        <taxon>Nematoda</taxon>
        <taxon>Chromadorea</taxon>
        <taxon>Rhabditida</taxon>
        <taxon>Spirurina</taxon>
        <taxon>Spiruromorpha</taxon>
        <taxon>Thelazioidea</taxon>
        <taxon>Thelaziidae</taxon>
        <taxon>Thelazia</taxon>
    </lineage>
</organism>
<keyword evidence="1" id="KW-0812">Transmembrane</keyword>
<protein>
    <submittedName>
        <fullName evidence="4">Anoctamin</fullName>
    </submittedName>
</protein>
<dbReference type="EMBL" id="UYYF01001846">
    <property type="protein sequence ID" value="VDN00158.1"/>
    <property type="molecule type" value="Genomic_DNA"/>
</dbReference>
<evidence type="ECO:0000313" key="3">
    <source>
        <dbReference type="Proteomes" id="UP000276776"/>
    </source>
</evidence>
<feature type="transmembrane region" description="Helical" evidence="1">
    <location>
        <begin position="61"/>
        <end position="81"/>
    </location>
</feature>
<reference evidence="2 3" key="2">
    <citation type="submission" date="2018-11" db="EMBL/GenBank/DDBJ databases">
        <authorList>
            <consortium name="Pathogen Informatics"/>
        </authorList>
    </citation>
    <scope>NUCLEOTIDE SEQUENCE [LARGE SCALE GENOMIC DNA]</scope>
</reference>
<accession>A0A0N5CTM8</accession>
<keyword evidence="1" id="KW-0472">Membrane</keyword>
<proteinExistence type="predicted"/>
<keyword evidence="1" id="KW-1133">Transmembrane helix</keyword>
<reference evidence="4" key="1">
    <citation type="submission" date="2017-02" db="UniProtKB">
        <authorList>
            <consortium name="WormBaseParasite"/>
        </authorList>
    </citation>
    <scope>IDENTIFICATION</scope>
</reference>
<sequence>MYVSASNFNASINDTKRSCRPLLFQLFWSPEVYIILPAFGIIREAILLLTDKERLFGQELLFEVIICILAATIIIAVPRAVKVFN</sequence>
<dbReference type="WBParaSite" id="TCLT_0000358901-mRNA-1">
    <property type="protein sequence ID" value="TCLT_0000358901-mRNA-1"/>
    <property type="gene ID" value="TCLT_0000358901"/>
</dbReference>
<gene>
    <name evidence="2" type="ORF">TCLT_LOCUS3579</name>
</gene>
<evidence type="ECO:0000313" key="4">
    <source>
        <dbReference type="WBParaSite" id="TCLT_0000358901-mRNA-1"/>
    </source>
</evidence>